<comment type="caution">
    <text evidence="1">The sequence shown here is derived from an EMBL/GenBank/DDBJ whole genome shotgun (WGS) entry which is preliminary data.</text>
</comment>
<dbReference type="Proteomes" id="UP001234297">
    <property type="component" value="Chromosome 10"/>
</dbReference>
<name>A0ACC2KPR5_PERAE</name>
<sequence length="432" mass="48105">MAESSNTVANTSGTSTTNPPLDVNPAILERFGGLDTILFGGGCGFSIDEWDDEKMVGNAKIELNYCNTGDNTARSLAETALKALYGSISEQTLGIIMFMAWQLRAPSGGFVFPATDETAAGTNDIKYTSLSQTIIHNATAIVEAKFRGSNRQVVQAAAYISASLLRLFAKPAATYIKAWDRILAGYSRSYRAPFPVTNIKPMEDNLNSIQQQFTRRAIFRHTLQSFLYCFEDLGGNQQIVRVLFEQYLAFPGMHAYPLFTSACAGLHVKSGELLAVLDSVMTRVALPVIHKIRNNHELPTSEELRLKRKRKTWRYAGLFNKNVFADLQTKNCKELVLILAYINEALGTRGSGNLLDIHQISMMSDCEKESLSATDFVEKLIGKKLLFVGDSLNMNMWESLVCVLRRIVVHKSGVHEASGRRFQKKRLLLFHI</sequence>
<organism evidence="1 2">
    <name type="scientific">Persea americana</name>
    <name type="common">Avocado</name>
    <dbReference type="NCBI Taxonomy" id="3435"/>
    <lineage>
        <taxon>Eukaryota</taxon>
        <taxon>Viridiplantae</taxon>
        <taxon>Streptophyta</taxon>
        <taxon>Embryophyta</taxon>
        <taxon>Tracheophyta</taxon>
        <taxon>Spermatophyta</taxon>
        <taxon>Magnoliopsida</taxon>
        <taxon>Magnoliidae</taxon>
        <taxon>Laurales</taxon>
        <taxon>Lauraceae</taxon>
        <taxon>Persea</taxon>
    </lineage>
</organism>
<dbReference type="EMBL" id="CM056818">
    <property type="protein sequence ID" value="KAJ8623058.1"/>
    <property type="molecule type" value="Genomic_DNA"/>
</dbReference>
<protein>
    <submittedName>
        <fullName evidence="1">Uncharacterized protein</fullName>
    </submittedName>
</protein>
<evidence type="ECO:0000313" key="2">
    <source>
        <dbReference type="Proteomes" id="UP001234297"/>
    </source>
</evidence>
<accession>A0ACC2KPR5</accession>
<evidence type="ECO:0000313" key="1">
    <source>
        <dbReference type="EMBL" id="KAJ8623058.1"/>
    </source>
</evidence>
<proteinExistence type="predicted"/>
<reference evidence="1 2" key="1">
    <citation type="journal article" date="2022" name="Hortic Res">
        <title>A haplotype resolved chromosomal level avocado genome allows analysis of novel avocado genes.</title>
        <authorList>
            <person name="Nath O."/>
            <person name="Fletcher S.J."/>
            <person name="Hayward A."/>
            <person name="Shaw L.M."/>
            <person name="Masouleh A.K."/>
            <person name="Furtado A."/>
            <person name="Henry R.J."/>
            <person name="Mitter N."/>
        </authorList>
    </citation>
    <scope>NUCLEOTIDE SEQUENCE [LARGE SCALE GENOMIC DNA]</scope>
    <source>
        <strain evidence="2">cv. Hass</strain>
    </source>
</reference>
<gene>
    <name evidence="1" type="ORF">MRB53_031587</name>
</gene>
<keyword evidence="2" id="KW-1185">Reference proteome</keyword>